<dbReference type="RefSeq" id="WP_101892738.1">
    <property type="nucleotide sequence ID" value="NZ_CP022684.1"/>
</dbReference>
<feature type="transmembrane region" description="Helical" evidence="1">
    <location>
        <begin position="140"/>
        <end position="160"/>
    </location>
</feature>
<keyword evidence="1" id="KW-1133">Transmembrane helix</keyword>
<dbReference type="KEGG" id="kak:Kalk_02705"/>
<keyword evidence="3" id="KW-1185">Reference proteome</keyword>
<sequence>MLISLNYAIFALAIALSLDLFRRARRYREAAIHMALFAIAALLGGFAHHMEAEQMLVHRWIHEANNLLPAHSQAGSYHSIYLRMWLATFFAIGLTEYYFMRIFLHPLAERYGLGWVKGALVASLVAFCCASLVISQYSLVVMFHLFTHVLVIGFSLYLIYAKGLKLFWQLIFLVTLNLAAGGVWSLMALGELPTGPLHYNDWYHIIILVFLLYLHRVLTKGRLVDTLASLQPEPTTASKQLTPSTSPMPAVD</sequence>
<evidence type="ECO:0000313" key="3">
    <source>
        <dbReference type="Proteomes" id="UP000235116"/>
    </source>
</evidence>
<dbReference type="InterPro" id="IPR054235">
    <property type="entry name" value="DUF6962"/>
</dbReference>
<proteinExistence type="predicted"/>
<feature type="transmembrane region" description="Helical" evidence="1">
    <location>
        <begin position="80"/>
        <end position="99"/>
    </location>
</feature>
<gene>
    <name evidence="2" type="ORF">Kalk_02705</name>
</gene>
<organism evidence="2 3">
    <name type="scientific">Ketobacter alkanivorans</name>
    <dbReference type="NCBI Taxonomy" id="1917421"/>
    <lineage>
        <taxon>Bacteria</taxon>
        <taxon>Pseudomonadati</taxon>
        <taxon>Pseudomonadota</taxon>
        <taxon>Gammaproteobacteria</taxon>
        <taxon>Pseudomonadales</taxon>
        <taxon>Ketobacteraceae</taxon>
        <taxon>Ketobacter</taxon>
    </lineage>
</organism>
<accession>A0A2K9LGB8</accession>
<evidence type="ECO:0000313" key="2">
    <source>
        <dbReference type="EMBL" id="AUM11398.1"/>
    </source>
</evidence>
<evidence type="ECO:0000256" key="1">
    <source>
        <dbReference type="SAM" id="Phobius"/>
    </source>
</evidence>
<feature type="transmembrane region" description="Helical" evidence="1">
    <location>
        <begin position="167"/>
        <end position="190"/>
    </location>
</feature>
<reference evidence="3" key="1">
    <citation type="submission" date="2017-08" db="EMBL/GenBank/DDBJ databases">
        <title>Direct submision.</title>
        <authorList>
            <person name="Kim S.-J."/>
            <person name="Rhee S.-K."/>
        </authorList>
    </citation>
    <scope>NUCLEOTIDE SEQUENCE [LARGE SCALE GENOMIC DNA]</scope>
    <source>
        <strain evidence="3">GI5</strain>
    </source>
</reference>
<keyword evidence="1" id="KW-0472">Membrane</keyword>
<name>A0A2K9LGB8_9GAMM</name>
<keyword evidence="1" id="KW-0812">Transmembrane</keyword>
<dbReference type="EMBL" id="CP022684">
    <property type="protein sequence ID" value="AUM11398.1"/>
    <property type="molecule type" value="Genomic_DNA"/>
</dbReference>
<dbReference type="Proteomes" id="UP000235116">
    <property type="component" value="Chromosome"/>
</dbReference>
<protein>
    <submittedName>
        <fullName evidence="2">Uncharacterized protein</fullName>
    </submittedName>
</protein>
<dbReference type="AlphaFoldDB" id="A0A2K9LGB8"/>
<feature type="transmembrane region" description="Helical" evidence="1">
    <location>
        <begin position="202"/>
        <end position="219"/>
    </location>
</feature>
<feature type="transmembrane region" description="Helical" evidence="1">
    <location>
        <begin position="31"/>
        <end position="50"/>
    </location>
</feature>
<dbReference type="Pfam" id="PF22285">
    <property type="entry name" value="DUF6962"/>
    <property type="match status" value="1"/>
</dbReference>
<feature type="transmembrane region" description="Helical" evidence="1">
    <location>
        <begin position="111"/>
        <end position="134"/>
    </location>
</feature>